<evidence type="ECO:0000256" key="2">
    <source>
        <dbReference type="ARBA" id="ARBA00004123"/>
    </source>
</evidence>
<evidence type="ECO:0000256" key="8">
    <source>
        <dbReference type="SAM" id="Coils"/>
    </source>
</evidence>
<evidence type="ECO:0000256" key="5">
    <source>
        <dbReference type="ARBA" id="ARBA00015162"/>
    </source>
</evidence>
<comment type="subcellular location">
    <subcellularLocation>
        <location evidence="3">Cytoplasm</location>
    </subcellularLocation>
    <subcellularLocation>
        <location evidence="2">Nucleus</location>
    </subcellularLocation>
</comment>
<dbReference type="OrthoDB" id="128308at2759"/>
<dbReference type="AlphaFoldDB" id="A0A8H7D7J4"/>
<feature type="coiled-coil region" evidence="8">
    <location>
        <begin position="599"/>
        <end position="647"/>
    </location>
</feature>
<evidence type="ECO:0000313" key="12">
    <source>
        <dbReference type="Proteomes" id="UP000620124"/>
    </source>
</evidence>
<protein>
    <recommendedName>
        <fullName evidence="5">Restriction of telomere capping protein 4</fullName>
    </recommendedName>
</protein>
<dbReference type="InterPro" id="IPR028094">
    <property type="entry name" value="RTC4_C"/>
</dbReference>
<comment type="similarity">
    <text evidence="4">Belongs to the RTC4 family.</text>
</comment>
<evidence type="ECO:0000256" key="1">
    <source>
        <dbReference type="ARBA" id="ARBA00002738"/>
    </source>
</evidence>
<dbReference type="PANTHER" id="PTHR41391">
    <property type="entry name" value="RESTRICTION OF TELOMERE CAPPING PROTEIN 4"/>
    <property type="match status" value="1"/>
</dbReference>
<feature type="region of interest" description="Disordered" evidence="9">
    <location>
        <begin position="39"/>
        <end position="289"/>
    </location>
</feature>
<evidence type="ECO:0000256" key="4">
    <source>
        <dbReference type="ARBA" id="ARBA00009461"/>
    </source>
</evidence>
<name>A0A8H7D7J4_9AGAR</name>
<sequence length="746" mass="83137">MSWTRFRRRLPLSPNLPRNLRVWEKRDTDEVIKTMKFKKIKRTDTDAESGTPTSKENAQRVVDKKTARDSVARDKKNAVASSSTTRPLRDNDATRNQGPDPRMRAKGGVGDLKREAGDGKHERPKPRPIGKTRPPPTTPAKARSKLSATSSRSSLDGSPSLSGKKQEKQIRAAASFPMMSPLGDAKGKGREMDRPQKRIADDAGGRKGKGKEKEKDSPLKTVHAFPGLSPLSSPTKATGSFLPSPLGTPNRKPTLTTADFPAPSPLRQERTCTAETQGASVSDEHSDLRKPLKKRYKNQPVVLAKEYYDHEEDSELLFISPGTDPKTLCPYCDTPLPSQPTPLLTRLLEQTFKKSYTDVRPSNPLGRKAPMGVFVGVCQRHRFESEILPEAEARGWPKYIDWAGLKRRMLAMKRDLQQILGDPGDPIVYGDDDRKEKPKDASQRKKGPRMRCIFWKDLAKELKVKGSKGVKGVQGQFANFEKTQPGYYGELGSMIIHQTLYDMFPLTTIDPALVDPLTPNEFIQRIFVPEVGMRLVMEDMDLNTDEQSDKKRAVAVLRESASYGVAMFPEDGGEWAGASGKKHNGGEDEALGVAEQMVMERARKRRKELEIEEREEDEMWRLQEEEAERQREKAEVAKQRRRAARKAKKDAAAAASVVVDPISVERPRPRPVPKNKGKPVVSADSAMDTDSSSDPRPTKNDSDLDLISISGSSGAEEELGLGRTPKPRSRHVDKLEACEIVLRLGF</sequence>
<dbReference type="Pfam" id="PF14474">
    <property type="entry name" value="RTC4"/>
    <property type="match status" value="1"/>
</dbReference>
<evidence type="ECO:0000313" key="11">
    <source>
        <dbReference type="EMBL" id="KAF7362322.1"/>
    </source>
</evidence>
<evidence type="ECO:0000259" key="10">
    <source>
        <dbReference type="SMART" id="SM01312"/>
    </source>
</evidence>
<dbReference type="InterPro" id="IPR039024">
    <property type="entry name" value="RTC4"/>
</dbReference>
<comment type="function">
    <text evidence="1">May be involved in a process influencing telomere capping.</text>
</comment>
<feature type="compositionally biased region" description="Low complexity" evidence="9">
    <location>
        <begin position="682"/>
        <end position="694"/>
    </location>
</feature>
<proteinExistence type="inferred from homology"/>
<keyword evidence="7" id="KW-0539">Nucleus</keyword>
<dbReference type="GO" id="GO:0005737">
    <property type="term" value="C:cytoplasm"/>
    <property type="evidence" value="ECO:0007669"/>
    <property type="project" value="UniProtKB-SubCell"/>
</dbReference>
<gene>
    <name evidence="11" type="ORF">MVEN_00578800</name>
</gene>
<keyword evidence="12" id="KW-1185">Reference proteome</keyword>
<evidence type="ECO:0000256" key="9">
    <source>
        <dbReference type="SAM" id="MobiDB-lite"/>
    </source>
</evidence>
<comment type="caution">
    <text evidence="11">The sequence shown here is derived from an EMBL/GenBank/DDBJ whole genome shotgun (WGS) entry which is preliminary data.</text>
</comment>
<feature type="compositionally biased region" description="Low complexity" evidence="9">
    <location>
        <begin position="705"/>
        <end position="714"/>
    </location>
</feature>
<keyword evidence="8" id="KW-0175">Coiled coil</keyword>
<feature type="compositionally biased region" description="Basic and acidic residues" evidence="9">
    <location>
        <begin position="57"/>
        <end position="77"/>
    </location>
</feature>
<accession>A0A8H7D7J4</accession>
<feature type="compositionally biased region" description="Low complexity" evidence="9">
    <location>
        <begin position="139"/>
        <end position="163"/>
    </location>
</feature>
<organism evidence="11 12">
    <name type="scientific">Mycena venus</name>
    <dbReference type="NCBI Taxonomy" id="2733690"/>
    <lineage>
        <taxon>Eukaryota</taxon>
        <taxon>Fungi</taxon>
        <taxon>Dikarya</taxon>
        <taxon>Basidiomycota</taxon>
        <taxon>Agaricomycotina</taxon>
        <taxon>Agaricomycetes</taxon>
        <taxon>Agaricomycetidae</taxon>
        <taxon>Agaricales</taxon>
        <taxon>Marasmiineae</taxon>
        <taxon>Mycenaceae</taxon>
        <taxon>Mycena</taxon>
    </lineage>
</organism>
<evidence type="ECO:0000256" key="6">
    <source>
        <dbReference type="ARBA" id="ARBA00022490"/>
    </source>
</evidence>
<evidence type="ECO:0000256" key="7">
    <source>
        <dbReference type="ARBA" id="ARBA00023242"/>
    </source>
</evidence>
<feature type="compositionally biased region" description="Basic and acidic residues" evidence="9">
    <location>
        <begin position="111"/>
        <end position="121"/>
    </location>
</feature>
<reference evidence="11" key="1">
    <citation type="submission" date="2020-05" db="EMBL/GenBank/DDBJ databases">
        <title>Mycena genomes resolve the evolution of fungal bioluminescence.</title>
        <authorList>
            <person name="Tsai I.J."/>
        </authorList>
    </citation>
    <scope>NUCLEOTIDE SEQUENCE</scope>
    <source>
        <strain evidence="11">CCC161011</strain>
    </source>
</reference>
<dbReference type="SMART" id="SM01312">
    <property type="entry name" value="RTC4"/>
    <property type="match status" value="1"/>
</dbReference>
<feature type="region of interest" description="Disordered" evidence="9">
    <location>
        <begin position="423"/>
        <end position="448"/>
    </location>
</feature>
<evidence type="ECO:0000256" key="3">
    <source>
        <dbReference type="ARBA" id="ARBA00004496"/>
    </source>
</evidence>
<feature type="domain" description="Restriction of telomere capping protein 4 C-terminal" evidence="10">
    <location>
        <begin position="419"/>
        <end position="570"/>
    </location>
</feature>
<keyword evidence="6" id="KW-0963">Cytoplasm</keyword>
<feature type="compositionally biased region" description="Basic and acidic residues" evidence="9">
    <location>
        <begin position="185"/>
        <end position="218"/>
    </location>
</feature>
<dbReference type="EMBL" id="JACAZI010000004">
    <property type="protein sequence ID" value="KAF7362322.1"/>
    <property type="molecule type" value="Genomic_DNA"/>
</dbReference>
<dbReference type="GO" id="GO:0005634">
    <property type="term" value="C:nucleus"/>
    <property type="evidence" value="ECO:0007669"/>
    <property type="project" value="UniProtKB-SubCell"/>
</dbReference>
<feature type="region of interest" description="Disordered" evidence="9">
    <location>
        <begin position="662"/>
        <end position="732"/>
    </location>
</feature>
<dbReference type="PANTHER" id="PTHR41391:SF1">
    <property type="entry name" value="RESTRICTION OF TELOMERE CAPPING PROTEIN 4"/>
    <property type="match status" value="1"/>
</dbReference>
<dbReference type="Proteomes" id="UP000620124">
    <property type="component" value="Unassembled WGS sequence"/>
</dbReference>
<feature type="compositionally biased region" description="Basic and acidic residues" evidence="9">
    <location>
        <begin position="431"/>
        <end position="443"/>
    </location>
</feature>